<feature type="region of interest" description="Disordered" evidence="1">
    <location>
        <begin position="1"/>
        <end position="40"/>
    </location>
</feature>
<evidence type="ECO:0000313" key="2">
    <source>
        <dbReference type="EMBL" id="MXO93726.1"/>
    </source>
</evidence>
<reference evidence="2 3" key="1">
    <citation type="submission" date="2019-12" db="EMBL/GenBank/DDBJ databases">
        <title>Genomic-based taxomic classification of the family Erythrobacteraceae.</title>
        <authorList>
            <person name="Xu L."/>
        </authorList>
    </citation>
    <scope>NUCLEOTIDE SEQUENCE [LARGE SCALE GENOMIC DNA]</scope>
    <source>
        <strain evidence="2 3">RC4-10-4</strain>
    </source>
</reference>
<dbReference type="OrthoDB" id="7160947at2"/>
<evidence type="ECO:0000313" key="3">
    <source>
        <dbReference type="Proteomes" id="UP000460626"/>
    </source>
</evidence>
<sequence length="193" mass="21061">MERDEPPKSGKTPPAAARGKAAPKGKARAKPYERPRGGPAMQVADLVPQIGRAAFRRFGFVQSSVVTRWPEIVGAAHSRVCMPESIRFPPGEKSDGILQLVVLPAHAPLIQHVIPEIIERVNRFFGYKAVVRVKMRQGTVKPPSGGEKRTAPPSLKPIPMDLGQGLRDIGDPELRTVLESLARAVAQEEDESR</sequence>
<dbReference type="RefSeq" id="WP_131452972.1">
    <property type="nucleotide sequence ID" value="NZ_BMJK01000001.1"/>
</dbReference>
<proteinExistence type="predicted"/>
<name>A0A845A3L4_9SPHN</name>
<dbReference type="PIRSF" id="PIRSF032064">
    <property type="entry name" value="UCP032064"/>
    <property type="match status" value="1"/>
</dbReference>
<comment type="caution">
    <text evidence="2">The sequence shown here is derived from an EMBL/GenBank/DDBJ whole genome shotgun (WGS) entry which is preliminary data.</text>
</comment>
<evidence type="ECO:0000256" key="1">
    <source>
        <dbReference type="SAM" id="MobiDB-lite"/>
    </source>
</evidence>
<organism evidence="2 3">
    <name type="scientific">Aurantiacibacter arachoides</name>
    <dbReference type="NCBI Taxonomy" id="1850444"/>
    <lineage>
        <taxon>Bacteria</taxon>
        <taxon>Pseudomonadati</taxon>
        <taxon>Pseudomonadota</taxon>
        <taxon>Alphaproteobacteria</taxon>
        <taxon>Sphingomonadales</taxon>
        <taxon>Erythrobacteraceae</taxon>
        <taxon>Aurantiacibacter</taxon>
    </lineage>
</organism>
<dbReference type="AlphaFoldDB" id="A0A845A3L4"/>
<gene>
    <name evidence="2" type="ORF">GRI62_08915</name>
</gene>
<keyword evidence="3" id="KW-1185">Reference proteome</keyword>
<feature type="region of interest" description="Disordered" evidence="1">
    <location>
        <begin position="138"/>
        <end position="163"/>
    </location>
</feature>
<dbReference type="Pfam" id="PF05258">
    <property type="entry name" value="DciA"/>
    <property type="match status" value="1"/>
</dbReference>
<dbReference type="EMBL" id="WTYH01000001">
    <property type="protein sequence ID" value="MXO93726.1"/>
    <property type="molecule type" value="Genomic_DNA"/>
</dbReference>
<accession>A0A845A3L4</accession>
<protein>
    <submittedName>
        <fullName evidence="2">DUF721 domain-containing protein</fullName>
    </submittedName>
</protein>
<dbReference type="Proteomes" id="UP000460626">
    <property type="component" value="Unassembled WGS sequence"/>
</dbReference>
<dbReference type="InterPro" id="IPR007922">
    <property type="entry name" value="DciA-like"/>
</dbReference>
<dbReference type="InterPro" id="IPR010593">
    <property type="entry name" value="DUF1159"/>
</dbReference>